<evidence type="ECO:0000313" key="1">
    <source>
        <dbReference type="EMBL" id="CAA9453664.1"/>
    </source>
</evidence>
<gene>
    <name evidence="1" type="ORF">AVDCRST_MAG02-1246</name>
</gene>
<proteinExistence type="predicted"/>
<dbReference type="EMBL" id="CADCVH010000040">
    <property type="protein sequence ID" value="CAA9453664.1"/>
    <property type="molecule type" value="Genomic_DNA"/>
</dbReference>
<sequence length="55" mass="6415">MYETSAYLLDGRVEQDPRRGFSLVVHRIEDLNTALERAQEQTRVLSRPKKTRRAG</sequence>
<accession>A0A6J4QVT6</accession>
<organism evidence="1">
    <name type="scientific">uncultured Rubrobacteraceae bacterium</name>
    <dbReference type="NCBI Taxonomy" id="349277"/>
    <lineage>
        <taxon>Bacteria</taxon>
        <taxon>Bacillati</taxon>
        <taxon>Actinomycetota</taxon>
        <taxon>Rubrobacteria</taxon>
        <taxon>Rubrobacterales</taxon>
        <taxon>Rubrobacteraceae</taxon>
        <taxon>environmental samples</taxon>
    </lineage>
</organism>
<reference evidence="1" key="1">
    <citation type="submission" date="2020-02" db="EMBL/GenBank/DDBJ databases">
        <authorList>
            <person name="Meier V. D."/>
        </authorList>
    </citation>
    <scope>NUCLEOTIDE SEQUENCE</scope>
    <source>
        <strain evidence="1">AVDCRST_MAG02</strain>
    </source>
</reference>
<dbReference type="AlphaFoldDB" id="A0A6J4QVT6"/>
<name>A0A6J4QVT6_9ACTN</name>
<protein>
    <submittedName>
        <fullName evidence="1">Uncharacterized protein</fullName>
    </submittedName>
</protein>